<reference evidence="1 2" key="1">
    <citation type="submission" date="2020-08" db="EMBL/GenBank/DDBJ databases">
        <title>Sequencing the genomes of 1000 actinobacteria strains.</title>
        <authorList>
            <person name="Klenk H.-P."/>
        </authorList>
    </citation>
    <scope>NUCLEOTIDE SEQUENCE [LARGE SCALE GENOMIC DNA]</scope>
    <source>
        <strain evidence="1 2">DSM 43675</strain>
    </source>
</reference>
<dbReference type="RefSeq" id="WP_185032071.1">
    <property type="nucleotide sequence ID" value="NZ_JACHMQ010000001.1"/>
</dbReference>
<evidence type="ECO:0000313" key="1">
    <source>
        <dbReference type="EMBL" id="MBB6399908.1"/>
    </source>
</evidence>
<gene>
    <name evidence="1" type="ORF">BKA00_006822</name>
</gene>
<proteinExistence type="predicted"/>
<dbReference type="Proteomes" id="UP000546324">
    <property type="component" value="Unassembled WGS sequence"/>
</dbReference>
<name>A0A7X0G5N1_9ACTN</name>
<keyword evidence="2" id="KW-1185">Reference proteome</keyword>
<organism evidence="1 2">
    <name type="scientific">Actinomadura coerulea</name>
    <dbReference type="NCBI Taxonomy" id="46159"/>
    <lineage>
        <taxon>Bacteria</taxon>
        <taxon>Bacillati</taxon>
        <taxon>Actinomycetota</taxon>
        <taxon>Actinomycetes</taxon>
        <taxon>Streptosporangiales</taxon>
        <taxon>Thermomonosporaceae</taxon>
        <taxon>Actinomadura</taxon>
    </lineage>
</organism>
<comment type="caution">
    <text evidence="1">The sequence shown here is derived from an EMBL/GenBank/DDBJ whole genome shotgun (WGS) entry which is preliminary data.</text>
</comment>
<dbReference type="AlphaFoldDB" id="A0A7X0G5N1"/>
<dbReference type="EMBL" id="JACHMQ010000001">
    <property type="protein sequence ID" value="MBB6399908.1"/>
    <property type="molecule type" value="Genomic_DNA"/>
</dbReference>
<protein>
    <submittedName>
        <fullName evidence="1">Uncharacterized protein</fullName>
    </submittedName>
</protein>
<accession>A0A7X0G5N1</accession>
<sequence length="133" mass="15004">MNPTNDRRLVTSRPGAGLPPVRYAGPAITRGGFPRVGFTELALVKLVVVEYDAVWIPVLDLATLRVTVVRFLVARVTVRRVAILRTTVVEYTSAGCFLREYVMLKYLQEEYTPYGYDWAEHTALASAVAWRAW</sequence>
<evidence type="ECO:0000313" key="2">
    <source>
        <dbReference type="Proteomes" id="UP000546324"/>
    </source>
</evidence>